<keyword evidence="1" id="KW-1133">Transmembrane helix</keyword>
<organism evidence="2 3">
    <name type="scientific">Coniophora puteana (strain RWD-64-598)</name>
    <name type="common">Brown rot fungus</name>
    <dbReference type="NCBI Taxonomy" id="741705"/>
    <lineage>
        <taxon>Eukaryota</taxon>
        <taxon>Fungi</taxon>
        <taxon>Dikarya</taxon>
        <taxon>Basidiomycota</taxon>
        <taxon>Agaricomycotina</taxon>
        <taxon>Agaricomycetes</taxon>
        <taxon>Agaricomycetidae</taxon>
        <taxon>Boletales</taxon>
        <taxon>Coniophorineae</taxon>
        <taxon>Coniophoraceae</taxon>
        <taxon>Coniophora</taxon>
    </lineage>
</organism>
<feature type="transmembrane region" description="Helical" evidence="1">
    <location>
        <begin position="29"/>
        <end position="54"/>
    </location>
</feature>
<evidence type="ECO:0008006" key="4">
    <source>
        <dbReference type="Google" id="ProtNLM"/>
    </source>
</evidence>
<feature type="transmembrane region" description="Helical" evidence="1">
    <location>
        <begin position="192"/>
        <end position="214"/>
    </location>
</feature>
<dbReference type="AlphaFoldDB" id="R7SHK1"/>
<sequence>MSSSPSSFDPTSGIPPETQDALYLDSIRLVGATTIAGAFYGISTATAFLCLGTLVRTRSRFSTTRYAFFLCYVVMVWLCGTVFVAGQACEVQEAYVTHRTFAEGPFVWGNKHQLRSLRVLVNVTYWVLVTLSDGLVVWRLKVIFSTSRWVRYLISLPVLLYLGMVVTGLISWLSNTVPDQRILPAHSLASNIPPLVLTIAFNVISTTLMAGRLWRFRRRSRKILNPALHPNHFTNIAHILIESCALLTATSLVYMALSLVNHPGVYIMVTLLPQVQIIAPLLVLLRISQGIAWGATGEELSVSRSIVDLERVRARLEQGSSDRGEESAEG</sequence>
<feature type="transmembrane region" description="Helical" evidence="1">
    <location>
        <begin position="235"/>
        <end position="257"/>
    </location>
</feature>
<evidence type="ECO:0000313" key="2">
    <source>
        <dbReference type="EMBL" id="EIW74549.1"/>
    </source>
</evidence>
<feature type="transmembrane region" description="Helical" evidence="1">
    <location>
        <begin position="263"/>
        <end position="285"/>
    </location>
</feature>
<evidence type="ECO:0000313" key="3">
    <source>
        <dbReference type="Proteomes" id="UP000053558"/>
    </source>
</evidence>
<name>R7SHK1_CONPW</name>
<dbReference type="OrthoDB" id="3267806at2759"/>
<dbReference type="RefSeq" id="XP_007775164.1">
    <property type="nucleotide sequence ID" value="XM_007776974.1"/>
</dbReference>
<gene>
    <name evidence="2" type="ORF">CONPUDRAFT_169926</name>
</gene>
<keyword evidence="3" id="KW-1185">Reference proteome</keyword>
<proteinExistence type="predicted"/>
<dbReference type="GeneID" id="19206355"/>
<evidence type="ECO:0000256" key="1">
    <source>
        <dbReference type="SAM" id="Phobius"/>
    </source>
</evidence>
<reference evidence="3" key="1">
    <citation type="journal article" date="2012" name="Science">
        <title>The Paleozoic origin of enzymatic lignin decomposition reconstructed from 31 fungal genomes.</title>
        <authorList>
            <person name="Floudas D."/>
            <person name="Binder M."/>
            <person name="Riley R."/>
            <person name="Barry K."/>
            <person name="Blanchette R.A."/>
            <person name="Henrissat B."/>
            <person name="Martinez A.T."/>
            <person name="Otillar R."/>
            <person name="Spatafora J.W."/>
            <person name="Yadav J.S."/>
            <person name="Aerts A."/>
            <person name="Benoit I."/>
            <person name="Boyd A."/>
            <person name="Carlson A."/>
            <person name="Copeland A."/>
            <person name="Coutinho P.M."/>
            <person name="de Vries R.P."/>
            <person name="Ferreira P."/>
            <person name="Findley K."/>
            <person name="Foster B."/>
            <person name="Gaskell J."/>
            <person name="Glotzer D."/>
            <person name="Gorecki P."/>
            <person name="Heitman J."/>
            <person name="Hesse C."/>
            <person name="Hori C."/>
            <person name="Igarashi K."/>
            <person name="Jurgens J.A."/>
            <person name="Kallen N."/>
            <person name="Kersten P."/>
            <person name="Kohler A."/>
            <person name="Kuees U."/>
            <person name="Kumar T.K.A."/>
            <person name="Kuo A."/>
            <person name="LaButti K."/>
            <person name="Larrondo L.F."/>
            <person name="Lindquist E."/>
            <person name="Ling A."/>
            <person name="Lombard V."/>
            <person name="Lucas S."/>
            <person name="Lundell T."/>
            <person name="Martin R."/>
            <person name="McLaughlin D.J."/>
            <person name="Morgenstern I."/>
            <person name="Morin E."/>
            <person name="Murat C."/>
            <person name="Nagy L.G."/>
            <person name="Nolan M."/>
            <person name="Ohm R.A."/>
            <person name="Patyshakuliyeva A."/>
            <person name="Rokas A."/>
            <person name="Ruiz-Duenas F.J."/>
            <person name="Sabat G."/>
            <person name="Salamov A."/>
            <person name="Samejima M."/>
            <person name="Schmutz J."/>
            <person name="Slot J.C."/>
            <person name="St John F."/>
            <person name="Stenlid J."/>
            <person name="Sun H."/>
            <person name="Sun S."/>
            <person name="Syed K."/>
            <person name="Tsang A."/>
            <person name="Wiebenga A."/>
            <person name="Young D."/>
            <person name="Pisabarro A."/>
            <person name="Eastwood D.C."/>
            <person name="Martin F."/>
            <person name="Cullen D."/>
            <person name="Grigoriev I.V."/>
            <person name="Hibbett D.S."/>
        </authorList>
    </citation>
    <scope>NUCLEOTIDE SEQUENCE [LARGE SCALE GENOMIC DNA]</scope>
    <source>
        <strain evidence="3">RWD-64-598 SS2</strain>
    </source>
</reference>
<dbReference type="OMA" id="VEFAFQG"/>
<dbReference type="eggNOG" id="ENOG502SKVI">
    <property type="taxonomic scope" value="Eukaryota"/>
</dbReference>
<accession>R7SHK1</accession>
<feature type="transmembrane region" description="Helical" evidence="1">
    <location>
        <begin position="152"/>
        <end position="172"/>
    </location>
</feature>
<protein>
    <recommendedName>
        <fullName evidence="4">Family A G protein-coupled receptor-like protein</fullName>
    </recommendedName>
</protein>
<dbReference type="Proteomes" id="UP000053558">
    <property type="component" value="Unassembled WGS sequence"/>
</dbReference>
<dbReference type="EMBL" id="JH711591">
    <property type="protein sequence ID" value="EIW74549.1"/>
    <property type="molecule type" value="Genomic_DNA"/>
</dbReference>
<keyword evidence="1" id="KW-0472">Membrane</keyword>
<feature type="transmembrane region" description="Helical" evidence="1">
    <location>
        <begin position="123"/>
        <end position="140"/>
    </location>
</feature>
<dbReference type="KEGG" id="cput:CONPUDRAFT_169926"/>
<keyword evidence="1" id="KW-0812">Transmembrane</keyword>
<feature type="transmembrane region" description="Helical" evidence="1">
    <location>
        <begin position="66"/>
        <end position="86"/>
    </location>
</feature>